<dbReference type="FunFam" id="1.10.630.10:FF:000018">
    <property type="entry name" value="Cytochrome P450 monooxygenase"/>
    <property type="match status" value="1"/>
</dbReference>
<evidence type="ECO:0000256" key="4">
    <source>
        <dbReference type="ARBA" id="ARBA00023002"/>
    </source>
</evidence>
<dbReference type="AlphaFoldDB" id="A0A6J6ZA43"/>
<dbReference type="PROSITE" id="PS00086">
    <property type="entry name" value="CYTOCHROME_P450"/>
    <property type="match status" value="1"/>
</dbReference>
<sequence length="384" mass="43182">MPPVPVPVHWVEHENFNPFWVVTKHADVLDIELHPTEFLNAPRAILGTKEADANREMQGHLVKSLVQMDDPEHRLHRNLTADWFLPKNLAKLDVRLEELSKRAVTQLEDFGGSCDFAADVAMQYPLYVILSILGLPESDYPRMLRLTQELFGAEDDEFKRDENTLLSLMQTVADFVAYFDGITAERKATPTDDLASVIANGMIDGQPIGHKEQLGYYIITATAGHDTTSNSMSGGLQALIENPDQLERLRGDPSLLALAVDEMIRWTSPVKHFMRTATRDYEVRGVTIKEGQDVLLSYWSANRDEDVFANPFSFDVGRTPNKHLAFGFGVHYCLGAMLARMELKSMFSALIPRIKSIELAGEPQISKSTFVSGLKHLPIRYELV</sequence>
<name>A0A6J6ZA43_9ZZZZ</name>
<dbReference type="Gene3D" id="1.10.630.10">
    <property type="entry name" value="Cytochrome P450"/>
    <property type="match status" value="1"/>
</dbReference>
<comment type="similarity">
    <text evidence="1">Belongs to the cytochrome P450 family.</text>
</comment>
<keyword evidence="2" id="KW-0349">Heme</keyword>
<dbReference type="GO" id="GO:0020037">
    <property type="term" value="F:heme binding"/>
    <property type="evidence" value="ECO:0007669"/>
    <property type="project" value="InterPro"/>
</dbReference>
<evidence type="ECO:0000256" key="6">
    <source>
        <dbReference type="ARBA" id="ARBA00023033"/>
    </source>
</evidence>
<dbReference type="PRINTS" id="PR00385">
    <property type="entry name" value="P450"/>
</dbReference>
<evidence type="ECO:0000313" key="7">
    <source>
        <dbReference type="EMBL" id="CAB4817514.1"/>
    </source>
</evidence>
<dbReference type="InterPro" id="IPR036396">
    <property type="entry name" value="Cyt_P450_sf"/>
</dbReference>
<dbReference type="InterPro" id="IPR001128">
    <property type="entry name" value="Cyt_P450"/>
</dbReference>
<dbReference type="GO" id="GO:0036199">
    <property type="term" value="F:cholest-4-en-3-one 26-monooxygenase activity"/>
    <property type="evidence" value="ECO:0007669"/>
    <property type="project" value="TreeGrafter"/>
</dbReference>
<dbReference type="GO" id="GO:0006707">
    <property type="term" value="P:cholesterol catabolic process"/>
    <property type="evidence" value="ECO:0007669"/>
    <property type="project" value="TreeGrafter"/>
</dbReference>
<keyword evidence="4" id="KW-0560">Oxidoreductase</keyword>
<dbReference type="SUPFAM" id="SSF48264">
    <property type="entry name" value="Cytochrome P450"/>
    <property type="match status" value="1"/>
</dbReference>
<accession>A0A6J6ZA43</accession>
<keyword evidence="5" id="KW-0408">Iron</keyword>
<keyword evidence="6" id="KW-0503">Monooxygenase</keyword>
<evidence type="ECO:0000256" key="3">
    <source>
        <dbReference type="ARBA" id="ARBA00022723"/>
    </source>
</evidence>
<dbReference type="Pfam" id="PF00067">
    <property type="entry name" value="p450"/>
    <property type="match status" value="1"/>
</dbReference>
<evidence type="ECO:0000256" key="2">
    <source>
        <dbReference type="ARBA" id="ARBA00022617"/>
    </source>
</evidence>
<keyword evidence="3" id="KW-0479">Metal-binding</keyword>
<dbReference type="EMBL" id="CAFAAJ010000159">
    <property type="protein sequence ID" value="CAB4817514.1"/>
    <property type="molecule type" value="Genomic_DNA"/>
</dbReference>
<dbReference type="InterPro" id="IPR017972">
    <property type="entry name" value="Cyt_P450_CS"/>
</dbReference>
<dbReference type="PRINTS" id="PR00359">
    <property type="entry name" value="BP450"/>
</dbReference>
<reference evidence="7" key="1">
    <citation type="submission" date="2020-05" db="EMBL/GenBank/DDBJ databases">
        <authorList>
            <person name="Chiriac C."/>
            <person name="Salcher M."/>
            <person name="Ghai R."/>
            <person name="Kavagutti S V."/>
        </authorList>
    </citation>
    <scope>NUCLEOTIDE SEQUENCE</scope>
</reference>
<organism evidence="7">
    <name type="scientific">freshwater metagenome</name>
    <dbReference type="NCBI Taxonomy" id="449393"/>
    <lineage>
        <taxon>unclassified sequences</taxon>
        <taxon>metagenomes</taxon>
        <taxon>ecological metagenomes</taxon>
    </lineage>
</organism>
<dbReference type="GO" id="GO:0008395">
    <property type="term" value="F:steroid hydroxylase activity"/>
    <property type="evidence" value="ECO:0007669"/>
    <property type="project" value="TreeGrafter"/>
</dbReference>
<dbReference type="PANTHER" id="PTHR46696:SF4">
    <property type="entry name" value="BIOTIN BIOSYNTHESIS CYTOCHROME P450"/>
    <property type="match status" value="1"/>
</dbReference>
<proteinExistence type="inferred from homology"/>
<dbReference type="PANTHER" id="PTHR46696">
    <property type="entry name" value="P450, PUTATIVE (EUROFUNG)-RELATED"/>
    <property type="match status" value="1"/>
</dbReference>
<dbReference type="CDD" id="cd11033">
    <property type="entry name" value="CYP142-like"/>
    <property type="match status" value="1"/>
</dbReference>
<evidence type="ECO:0000256" key="1">
    <source>
        <dbReference type="ARBA" id="ARBA00010617"/>
    </source>
</evidence>
<evidence type="ECO:0000256" key="5">
    <source>
        <dbReference type="ARBA" id="ARBA00023004"/>
    </source>
</evidence>
<protein>
    <submittedName>
        <fullName evidence="7">Unannotated protein</fullName>
    </submittedName>
</protein>
<gene>
    <name evidence="7" type="ORF">UFOPK3001_01999</name>
</gene>
<dbReference type="InterPro" id="IPR002397">
    <property type="entry name" value="Cyt_P450_B"/>
</dbReference>
<dbReference type="GO" id="GO:0005506">
    <property type="term" value="F:iron ion binding"/>
    <property type="evidence" value="ECO:0007669"/>
    <property type="project" value="InterPro"/>
</dbReference>